<evidence type="ECO:0000256" key="2">
    <source>
        <dbReference type="SAM" id="Phobius"/>
    </source>
</evidence>
<protein>
    <submittedName>
        <fullName evidence="3">Uncharacterized protein</fullName>
    </submittedName>
</protein>
<comment type="caution">
    <text evidence="3">The sequence shown here is derived from an EMBL/GenBank/DDBJ whole genome shotgun (WGS) entry which is preliminary data.</text>
</comment>
<reference evidence="3" key="1">
    <citation type="submission" date="2022-07" db="EMBL/GenBank/DDBJ databases">
        <title>Phylogenomic reconstructions and comparative analyses of Kickxellomycotina fungi.</title>
        <authorList>
            <person name="Reynolds N.K."/>
            <person name="Stajich J.E."/>
            <person name="Barry K."/>
            <person name="Grigoriev I.V."/>
            <person name="Crous P."/>
            <person name="Smith M.E."/>
        </authorList>
    </citation>
    <scope>NUCLEOTIDE SEQUENCE</scope>
    <source>
        <strain evidence="3">IMI 214461</strain>
    </source>
</reference>
<dbReference type="OrthoDB" id="6499973at2759"/>
<keyword evidence="2" id="KW-0812">Transmembrane</keyword>
<organism evidence="3 4">
    <name type="scientific">Coemansia thaxteri</name>
    <dbReference type="NCBI Taxonomy" id="2663907"/>
    <lineage>
        <taxon>Eukaryota</taxon>
        <taxon>Fungi</taxon>
        <taxon>Fungi incertae sedis</taxon>
        <taxon>Zoopagomycota</taxon>
        <taxon>Kickxellomycotina</taxon>
        <taxon>Kickxellomycetes</taxon>
        <taxon>Kickxellales</taxon>
        <taxon>Kickxellaceae</taxon>
        <taxon>Coemansia</taxon>
    </lineage>
</organism>
<accession>A0A9W8BHR5</accession>
<dbReference type="SUPFAM" id="SSF103473">
    <property type="entry name" value="MFS general substrate transporter"/>
    <property type="match status" value="1"/>
</dbReference>
<dbReference type="EMBL" id="JANBQF010000413">
    <property type="protein sequence ID" value="KAJ2001390.1"/>
    <property type="molecule type" value="Genomic_DNA"/>
</dbReference>
<evidence type="ECO:0000313" key="4">
    <source>
        <dbReference type="Proteomes" id="UP001150907"/>
    </source>
</evidence>
<feature type="transmembrane region" description="Helical" evidence="2">
    <location>
        <begin position="121"/>
        <end position="140"/>
    </location>
</feature>
<dbReference type="InterPro" id="IPR050327">
    <property type="entry name" value="Proton-linked_MCT"/>
</dbReference>
<keyword evidence="2" id="KW-1133">Transmembrane helix</keyword>
<feature type="compositionally biased region" description="Polar residues" evidence="1">
    <location>
        <begin position="51"/>
        <end position="62"/>
    </location>
</feature>
<dbReference type="Gene3D" id="1.20.1250.20">
    <property type="entry name" value="MFS general substrate transporter like domains"/>
    <property type="match status" value="1"/>
</dbReference>
<sequence length="176" mass="18983">MAALDPSSQLPSMAVAGDERLFSFRRRSIYESSEGEEEDSVSLPANSLTESLAASSDMNSDNMLEEKPRNGYSPPPDGGYGWVVVACSFLLEFFAEGPISAFGVFQEYYVNERFKGHTSNATISLVGVLSGSCMAILGVVSGKLCERYGYRIVPMCGMFLLSLGYFLASFASEVGS</sequence>
<dbReference type="InterPro" id="IPR036259">
    <property type="entry name" value="MFS_trans_sf"/>
</dbReference>
<evidence type="ECO:0000313" key="3">
    <source>
        <dbReference type="EMBL" id="KAJ2001390.1"/>
    </source>
</evidence>
<proteinExistence type="predicted"/>
<keyword evidence="4" id="KW-1185">Reference proteome</keyword>
<feature type="transmembrane region" description="Helical" evidence="2">
    <location>
        <begin position="79"/>
        <end position="101"/>
    </location>
</feature>
<dbReference type="PANTHER" id="PTHR11360">
    <property type="entry name" value="MONOCARBOXYLATE TRANSPORTER"/>
    <property type="match status" value="1"/>
</dbReference>
<gene>
    <name evidence="3" type="ORF">H4R26_004156</name>
</gene>
<keyword evidence="2" id="KW-0472">Membrane</keyword>
<feature type="region of interest" description="Disordered" evidence="1">
    <location>
        <begin position="51"/>
        <end position="71"/>
    </location>
</feature>
<name>A0A9W8BHR5_9FUNG</name>
<evidence type="ECO:0000256" key="1">
    <source>
        <dbReference type="SAM" id="MobiDB-lite"/>
    </source>
</evidence>
<feature type="transmembrane region" description="Helical" evidence="2">
    <location>
        <begin position="152"/>
        <end position="171"/>
    </location>
</feature>
<dbReference type="AlphaFoldDB" id="A0A9W8BHR5"/>
<dbReference type="Proteomes" id="UP001150907">
    <property type="component" value="Unassembled WGS sequence"/>
</dbReference>
<dbReference type="PANTHER" id="PTHR11360:SF284">
    <property type="entry name" value="EG:103B4.3 PROTEIN-RELATED"/>
    <property type="match status" value="1"/>
</dbReference>